<comment type="subcellular location">
    <subcellularLocation>
        <location evidence="1">Cell membrane</location>
        <topology evidence="1">Multi-pass membrane protein</topology>
    </subcellularLocation>
</comment>
<organism evidence="12 13">
    <name type="scientific">Leptotrombidium deliense</name>
    <dbReference type="NCBI Taxonomy" id="299467"/>
    <lineage>
        <taxon>Eukaryota</taxon>
        <taxon>Metazoa</taxon>
        <taxon>Ecdysozoa</taxon>
        <taxon>Arthropoda</taxon>
        <taxon>Chelicerata</taxon>
        <taxon>Arachnida</taxon>
        <taxon>Acari</taxon>
        <taxon>Acariformes</taxon>
        <taxon>Trombidiformes</taxon>
        <taxon>Prostigmata</taxon>
        <taxon>Anystina</taxon>
        <taxon>Parasitengona</taxon>
        <taxon>Trombiculoidea</taxon>
        <taxon>Trombiculidae</taxon>
        <taxon>Leptotrombidium</taxon>
    </lineage>
</organism>
<evidence type="ECO:0000256" key="1">
    <source>
        <dbReference type="ARBA" id="ARBA00004651"/>
    </source>
</evidence>
<feature type="transmembrane region" description="Helical" evidence="10">
    <location>
        <begin position="161"/>
        <end position="184"/>
    </location>
</feature>
<dbReference type="PANTHER" id="PTHR24247">
    <property type="entry name" value="5-HYDROXYTRYPTAMINE RECEPTOR"/>
    <property type="match status" value="1"/>
</dbReference>
<keyword evidence="5 10" id="KW-1133">Transmembrane helix</keyword>
<evidence type="ECO:0000256" key="8">
    <source>
        <dbReference type="ARBA" id="ARBA00023170"/>
    </source>
</evidence>
<evidence type="ECO:0000256" key="5">
    <source>
        <dbReference type="ARBA" id="ARBA00022989"/>
    </source>
</evidence>
<dbReference type="AlphaFoldDB" id="A0A443S1C9"/>
<dbReference type="GO" id="GO:0030425">
    <property type="term" value="C:dendrite"/>
    <property type="evidence" value="ECO:0007669"/>
    <property type="project" value="TreeGrafter"/>
</dbReference>
<evidence type="ECO:0000256" key="2">
    <source>
        <dbReference type="ARBA" id="ARBA00010663"/>
    </source>
</evidence>
<dbReference type="Pfam" id="PF00001">
    <property type="entry name" value="7tm_1"/>
    <property type="match status" value="1"/>
</dbReference>
<accession>A0A443S1C9</accession>
<feature type="transmembrane region" description="Helical" evidence="10">
    <location>
        <begin position="78"/>
        <end position="99"/>
    </location>
</feature>
<dbReference type="VEuPathDB" id="VectorBase:LDEU010757"/>
<evidence type="ECO:0000256" key="3">
    <source>
        <dbReference type="ARBA" id="ARBA00022475"/>
    </source>
</evidence>
<evidence type="ECO:0000256" key="10">
    <source>
        <dbReference type="SAM" id="Phobius"/>
    </source>
</evidence>
<dbReference type="Proteomes" id="UP000288716">
    <property type="component" value="Unassembled WGS sequence"/>
</dbReference>
<dbReference type="OrthoDB" id="5964776at2759"/>
<keyword evidence="6" id="KW-0297">G-protein coupled receptor</keyword>
<evidence type="ECO:0000256" key="9">
    <source>
        <dbReference type="ARBA" id="ARBA00023224"/>
    </source>
</evidence>
<dbReference type="InterPro" id="IPR017452">
    <property type="entry name" value="GPCR_Rhodpsn_7TM"/>
</dbReference>
<keyword evidence="7 10" id="KW-0472">Membrane</keyword>
<dbReference type="InterPro" id="IPR000276">
    <property type="entry name" value="GPCR_Rhodpsn"/>
</dbReference>
<evidence type="ECO:0000256" key="4">
    <source>
        <dbReference type="ARBA" id="ARBA00022692"/>
    </source>
</evidence>
<dbReference type="STRING" id="299467.A0A443S1C9"/>
<reference evidence="12 13" key="1">
    <citation type="journal article" date="2018" name="Gigascience">
        <title>Genomes of trombidid mites reveal novel predicted allergens and laterally-transferred genes associated with secondary metabolism.</title>
        <authorList>
            <person name="Dong X."/>
            <person name="Chaisiri K."/>
            <person name="Xia D."/>
            <person name="Armstrong S.D."/>
            <person name="Fang Y."/>
            <person name="Donnelly M.J."/>
            <person name="Kadowaki T."/>
            <person name="McGarry J.W."/>
            <person name="Darby A.C."/>
            <person name="Makepeace B.L."/>
        </authorList>
    </citation>
    <scope>NUCLEOTIDE SEQUENCE [LARGE SCALE GENOMIC DNA]</scope>
    <source>
        <strain evidence="12">UoL-UT</strain>
    </source>
</reference>
<keyword evidence="8 12" id="KW-0675">Receptor</keyword>
<dbReference type="GO" id="GO:0007187">
    <property type="term" value="P:G protein-coupled receptor signaling pathway, coupled to cyclic nucleotide second messenger"/>
    <property type="evidence" value="ECO:0007669"/>
    <property type="project" value="TreeGrafter"/>
</dbReference>
<keyword evidence="9" id="KW-0807">Transducer</keyword>
<dbReference type="GO" id="GO:0007268">
    <property type="term" value="P:chemical synaptic transmission"/>
    <property type="evidence" value="ECO:0007669"/>
    <property type="project" value="TreeGrafter"/>
</dbReference>
<evidence type="ECO:0000313" key="12">
    <source>
        <dbReference type="EMBL" id="RWS21283.1"/>
    </source>
</evidence>
<evidence type="ECO:0000256" key="6">
    <source>
        <dbReference type="ARBA" id="ARBA00023040"/>
    </source>
</evidence>
<dbReference type="GO" id="GO:0030594">
    <property type="term" value="F:neurotransmitter receptor activity"/>
    <property type="evidence" value="ECO:0007669"/>
    <property type="project" value="TreeGrafter"/>
</dbReference>
<sequence length="189" mass="22273">MLFYLQRLIQFVRNVASKCFDVCCDQLDSFKLRQPRNFLIFSLAITDFLVGLIVMPVVYFVKPNFHGNWPYGTTLCEIYWVIKITVVHVSILHLVVIAIDTYLSLKNAFYAQRRTAKKVTLMVLGIWFLGHLPSLLTLVYKDSEYETRINVNYSCYPSFDLLFLWINNTFGFWIPMIIICTLHYQIFKN</sequence>
<feature type="domain" description="G-protein coupled receptors family 1 profile" evidence="11">
    <location>
        <begin position="1"/>
        <end position="189"/>
    </location>
</feature>
<name>A0A443S1C9_9ACAR</name>
<dbReference type="PRINTS" id="PR00237">
    <property type="entry name" value="GPCRRHODOPSN"/>
</dbReference>
<evidence type="ECO:0000259" key="11">
    <source>
        <dbReference type="PROSITE" id="PS50262"/>
    </source>
</evidence>
<dbReference type="Gene3D" id="1.20.1070.10">
    <property type="entry name" value="Rhodopsin 7-helix transmembrane proteins"/>
    <property type="match status" value="1"/>
</dbReference>
<gene>
    <name evidence="12" type="ORF">B4U80_14164</name>
</gene>
<dbReference type="GO" id="GO:0004993">
    <property type="term" value="F:G protein-coupled serotonin receptor activity"/>
    <property type="evidence" value="ECO:0007669"/>
    <property type="project" value="TreeGrafter"/>
</dbReference>
<evidence type="ECO:0000313" key="13">
    <source>
        <dbReference type="Proteomes" id="UP000288716"/>
    </source>
</evidence>
<keyword evidence="13" id="KW-1185">Reference proteome</keyword>
<dbReference type="EMBL" id="NCKV01012936">
    <property type="protein sequence ID" value="RWS21283.1"/>
    <property type="molecule type" value="Genomic_DNA"/>
</dbReference>
<dbReference type="PANTHER" id="PTHR24247:SF202">
    <property type="entry name" value="5-HYDROXYTRYPTAMINE RECEPTOR 1"/>
    <property type="match status" value="1"/>
</dbReference>
<dbReference type="PROSITE" id="PS50262">
    <property type="entry name" value="G_PROTEIN_RECEP_F1_2"/>
    <property type="match status" value="1"/>
</dbReference>
<dbReference type="GO" id="GO:0005886">
    <property type="term" value="C:plasma membrane"/>
    <property type="evidence" value="ECO:0007669"/>
    <property type="project" value="UniProtKB-SubCell"/>
</dbReference>
<keyword evidence="3" id="KW-1003">Cell membrane</keyword>
<evidence type="ECO:0000256" key="7">
    <source>
        <dbReference type="ARBA" id="ARBA00023136"/>
    </source>
</evidence>
<protein>
    <submittedName>
        <fullName evidence="12">5-hydroxytryptamine receptor 1F-like protein</fullName>
    </submittedName>
</protein>
<dbReference type="GO" id="GO:0045202">
    <property type="term" value="C:synapse"/>
    <property type="evidence" value="ECO:0007669"/>
    <property type="project" value="GOC"/>
</dbReference>
<dbReference type="SUPFAM" id="SSF81321">
    <property type="entry name" value="Family A G protein-coupled receptor-like"/>
    <property type="match status" value="1"/>
</dbReference>
<feature type="transmembrane region" description="Helical" evidence="10">
    <location>
        <begin position="38"/>
        <end position="58"/>
    </location>
</feature>
<feature type="transmembrane region" description="Helical" evidence="10">
    <location>
        <begin position="119"/>
        <end position="141"/>
    </location>
</feature>
<proteinExistence type="inferred from homology"/>
<keyword evidence="4 10" id="KW-0812">Transmembrane</keyword>
<comment type="similarity">
    <text evidence="2">Belongs to the G-protein coupled receptor 1 family.</text>
</comment>
<comment type="caution">
    <text evidence="12">The sequence shown here is derived from an EMBL/GenBank/DDBJ whole genome shotgun (WGS) entry which is preliminary data.</text>
</comment>